<evidence type="ECO:0000256" key="5">
    <source>
        <dbReference type="ARBA" id="ARBA00022801"/>
    </source>
</evidence>
<keyword evidence="9" id="KW-0732">Signal</keyword>
<dbReference type="InterPro" id="IPR019127">
    <property type="entry name" value="Exosortase"/>
</dbReference>
<keyword evidence="2" id="KW-1003">Cell membrane</keyword>
<gene>
    <name evidence="10" type="primary">xrtK</name>
    <name evidence="10" type="ORF">CDA63_11380</name>
</gene>
<evidence type="ECO:0000256" key="9">
    <source>
        <dbReference type="SAM" id="SignalP"/>
    </source>
</evidence>
<evidence type="ECO:0000256" key="1">
    <source>
        <dbReference type="ARBA" id="ARBA00004651"/>
    </source>
</evidence>
<organism evidence="10 11">
    <name type="scientific">Hymenobacter amundsenii</name>
    <dbReference type="NCBI Taxonomy" id="2006685"/>
    <lineage>
        <taxon>Bacteria</taxon>
        <taxon>Pseudomonadati</taxon>
        <taxon>Bacteroidota</taxon>
        <taxon>Cytophagia</taxon>
        <taxon>Cytophagales</taxon>
        <taxon>Hymenobacteraceae</taxon>
        <taxon>Hymenobacter</taxon>
    </lineage>
</organism>
<keyword evidence="3" id="KW-0645">Protease</keyword>
<dbReference type="GO" id="GO:0006508">
    <property type="term" value="P:proteolysis"/>
    <property type="evidence" value="ECO:0007669"/>
    <property type="project" value="UniProtKB-KW"/>
</dbReference>
<feature type="transmembrane region" description="Helical" evidence="8">
    <location>
        <begin position="99"/>
        <end position="122"/>
    </location>
</feature>
<dbReference type="NCBIfam" id="TIGR04178">
    <property type="entry name" value="exo_archaeo"/>
    <property type="match status" value="1"/>
</dbReference>
<dbReference type="OrthoDB" id="771658at2"/>
<dbReference type="NCBIfam" id="TIGR04287">
    <property type="entry name" value="exosort_XrtK"/>
    <property type="match status" value="1"/>
</dbReference>
<feature type="transmembrane region" description="Helical" evidence="8">
    <location>
        <begin position="142"/>
        <end position="163"/>
    </location>
</feature>
<keyword evidence="5" id="KW-0378">Hydrolase</keyword>
<evidence type="ECO:0000313" key="11">
    <source>
        <dbReference type="Proteomes" id="UP000197277"/>
    </source>
</evidence>
<comment type="subcellular location">
    <subcellularLocation>
        <location evidence="1">Cell membrane</location>
        <topology evidence="1">Multi-pass membrane protein</topology>
    </subcellularLocation>
</comment>
<dbReference type="Pfam" id="PF09721">
    <property type="entry name" value="Exosortase_EpsH"/>
    <property type="match status" value="1"/>
</dbReference>
<evidence type="ECO:0000256" key="4">
    <source>
        <dbReference type="ARBA" id="ARBA00022692"/>
    </source>
</evidence>
<feature type="chain" id="PRO_5012670393" evidence="9">
    <location>
        <begin position="26"/>
        <end position="170"/>
    </location>
</feature>
<dbReference type="EMBL" id="NIRR01000017">
    <property type="protein sequence ID" value="OWP62979.1"/>
    <property type="molecule type" value="Genomic_DNA"/>
</dbReference>
<reference evidence="10 11" key="1">
    <citation type="submission" date="2017-06" db="EMBL/GenBank/DDBJ databases">
        <title>Hymenobacter amundsenii sp. nov. isolated from regoliths in Antarctica.</title>
        <authorList>
            <person name="Sedlacek I."/>
            <person name="Kralova S."/>
            <person name="Pantucek R."/>
            <person name="Svec P."/>
            <person name="Holochova P."/>
            <person name="Stankova E."/>
            <person name="Vrbovska V."/>
            <person name="Busse H.-J."/>
        </authorList>
    </citation>
    <scope>NUCLEOTIDE SEQUENCE [LARGE SCALE GENOMIC DNA]</scope>
    <source>
        <strain evidence="10 11">CCM 8682</strain>
    </source>
</reference>
<evidence type="ECO:0000256" key="2">
    <source>
        <dbReference type="ARBA" id="ARBA00022475"/>
    </source>
</evidence>
<dbReference type="InterPro" id="IPR027551">
    <property type="entry name" value="Exosort_XrtK"/>
</dbReference>
<evidence type="ECO:0000313" key="10">
    <source>
        <dbReference type="EMBL" id="OWP62979.1"/>
    </source>
</evidence>
<comment type="caution">
    <text evidence="10">The sequence shown here is derived from an EMBL/GenBank/DDBJ whole genome shotgun (WGS) entry which is preliminary data.</text>
</comment>
<keyword evidence="7 8" id="KW-0472">Membrane</keyword>
<proteinExistence type="predicted"/>
<dbReference type="GO" id="GO:0008233">
    <property type="term" value="F:peptidase activity"/>
    <property type="evidence" value="ECO:0007669"/>
    <property type="project" value="UniProtKB-KW"/>
</dbReference>
<keyword evidence="11" id="KW-1185">Reference proteome</keyword>
<dbReference type="Proteomes" id="UP000197277">
    <property type="component" value="Unassembled WGS sequence"/>
</dbReference>
<dbReference type="GO" id="GO:0005886">
    <property type="term" value="C:plasma membrane"/>
    <property type="evidence" value="ECO:0007669"/>
    <property type="project" value="UniProtKB-SubCell"/>
</dbReference>
<evidence type="ECO:0000256" key="8">
    <source>
        <dbReference type="SAM" id="Phobius"/>
    </source>
</evidence>
<evidence type="ECO:0000256" key="7">
    <source>
        <dbReference type="ARBA" id="ARBA00023136"/>
    </source>
</evidence>
<dbReference type="AlphaFoldDB" id="A0A246FKA7"/>
<name>A0A246FKA7_9BACT</name>
<dbReference type="InterPro" id="IPR026392">
    <property type="entry name" value="Exo/Archaeosortase_dom"/>
</dbReference>
<evidence type="ECO:0000256" key="6">
    <source>
        <dbReference type="ARBA" id="ARBA00022989"/>
    </source>
</evidence>
<protein>
    <submittedName>
        <fullName evidence="10">Exosortase K</fullName>
    </submittedName>
</protein>
<sequence>MHRSTRLLPYLLLLMAYAVAKLAYAAAETNDVLGLLAPTNKLVELLLASTSQFVVGHGYVHPVLGIVIDKSCAGGNFGLLSGLLLSAAYLHGRGPRPAVALPLLLLLSYLLTLLVNAARIAGAVRLGQLLPPALTPAWLHEAQGALVYLFFLVAAYASLRWLLARRFSAW</sequence>
<dbReference type="RefSeq" id="WP_088464579.1">
    <property type="nucleotide sequence ID" value="NZ_NIRR01000017.1"/>
</dbReference>
<accession>A0A246FKA7</accession>
<keyword evidence="4 8" id="KW-0812">Transmembrane</keyword>
<evidence type="ECO:0000256" key="3">
    <source>
        <dbReference type="ARBA" id="ARBA00022670"/>
    </source>
</evidence>
<keyword evidence="6 8" id="KW-1133">Transmembrane helix</keyword>
<feature type="transmembrane region" description="Helical" evidence="8">
    <location>
        <begin position="73"/>
        <end position="92"/>
    </location>
</feature>
<feature type="signal peptide" evidence="9">
    <location>
        <begin position="1"/>
        <end position="25"/>
    </location>
</feature>